<dbReference type="PANTHER" id="PTHR43851:SF3">
    <property type="entry name" value="COENZYME Q8"/>
    <property type="match status" value="1"/>
</dbReference>
<comment type="caution">
    <text evidence="7">The sequence shown here is derived from an EMBL/GenBank/DDBJ whole genome shotgun (WGS) entry which is preliminary data.</text>
</comment>
<evidence type="ECO:0000256" key="5">
    <source>
        <dbReference type="SAM" id="MobiDB-lite"/>
    </source>
</evidence>
<dbReference type="InterPro" id="IPR004147">
    <property type="entry name" value="ABC1_dom"/>
</dbReference>
<keyword evidence="4" id="KW-0067">ATP-binding</keyword>
<proteinExistence type="inferred from homology"/>
<evidence type="ECO:0000313" key="7">
    <source>
        <dbReference type="EMBL" id="PTX57066.1"/>
    </source>
</evidence>
<keyword evidence="7" id="KW-0418">Kinase</keyword>
<gene>
    <name evidence="7" type="ORF">C8N43_1731</name>
</gene>
<dbReference type="EMBL" id="QBKS01000001">
    <property type="protein sequence ID" value="PTX57066.1"/>
    <property type="molecule type" value="Genomic_DNA"/>
</dbReference>
<name>A0A2T6BLX9_9RHOB</name>
<evidence type="ECO:0000313" key="8">
    <source>
        <dbReference type="Proteomes" id="UP000243978"/>
    </source>
</evidence>
<protein>
    <submittedName>
        <fullName evidence="7">Putative unusual protein kinase regulating ubiquinone biosynthesis (AarF/ABC1/UbiB family)</fullName>
    </submittedName>
</protein>
<evidence type="ECO:0000256" key="3">
    <source>
        <dbReference type="ARBA" id="ARBA00022741"/>
    </source>
</evidence>
<evidence type="ECO:0000256" key="4">
    <source>
        <dbReference type="ARBA" id="ARBA00022840"/>
    </source>
</evidence>
<dbReference type="InterPro" id="IPR011009">
    <property type="entry name" value="Kinase-like_dom_sf"/>
</dbReference>
<accession>A0A2T6BLX9</accession>
<dbReference type="InterPro" id="IPR034646">
    <property type="entry name" value="ADCK3_dom"/>
</dbReference>
<keyword evidence="8" id="KW-1185">Reference proteome</keyword>
<sequence length="452" mass="50018">MAGDLARAMSPTMSKFTHTPRGLAVPDGRLTRMARLGGVAAGVAGSLATGGARELLAGRRPQMSDLLLTPANAARLTNQLAQMRGAAMKMGQLMSMEAGEFLPPELADILAHLRADAHFMPPQQLKKVLIANWGADFLKRFKRFDVYPIAAASIGQVHRGVTKDGREVAVKVQYPGVRKSIDSDVSNVAALMRLSGLIPKELDLSPLLDEARRQLHEEADYLREGQMLARFGTLMAGETDFRVPALYADLTTADILGMEYVPGVAVESLSDADQATRNRVTERLIMLTLRELFDLGVMQTDPNFANYRYDAETGQIILLDFGAAREIVPELSAKFRALLRAGLQGTREDMRRAAIEIGYFNADTSEHHQRQILDMMEIAFTPLRSTEPFDFATNPTVAQLRDAGMEFGRDRDFWVIPPMDTLYIQRKFAGIYLLATRLKARVNVAPILHAYL</sequence>
<feature type="domain" description="ABC1 atypical kinase-like" evidence="6">
    <location>
        <begin position="113"/>
        <end position="349"/>
    </location>
</feature>
<keyword evidence="7" id="KW-0830">Ubiquinone</keyword>
<dbReference type="SUPFAM" id="SSF56112">
    <property type="entry name" value="Protein kinase-like (PK-like)"/>
    <property type="match status" value="1"/>
</dbReference>
<dbReference type="AlphaFoldDB" id="A0A2T6BLX9"/>
<dbReference type="Pfam" id="PF03109">
    <property type="entry name" value="ABC1"/>
    <property type="match status" value="1"/>
</dbReference>
<dbReference type="GO" id="GO:0005524">
    <property type="term" value="F:ATP binding"/>
    <property type="evidence" value="ECO:0007669"/>
    <property type="project" value="UniProtKB-KW"/>
</dbReference>
<feature type="region of interest" description="Disordered" evidence="5">
    <location>
        <begin position="1"/>
        <end position="24"/>
    </location>
</feature>
<evidence type="ECO:0000256" key="1">
    <source>
        <dbReference type="ARBA" id="ARBA00009670"/>
    </source>
</evidence>
<keyword evidence="3" id="KW-0547">Nucleotide-binding</keyword>
<evidence type="ECO:0000259" key="6">
    <source>
        <dbReference type="Pfam" id="PF03109"/>
    </source>
</evidence>
<dbReference type="GO" id="GO:0006744">
    <property type="term" value="P:ubiquinone biosynthetic process"/>
    <property type="evidence" value="ECO:0007669"/>
    <property type="project" value="TreeGrafter"/>
</dbReference>
<dbReference type="Proteomes" id="UP000243978">
    <property type="component" value="Unassembled WGS sequence"/>
</dbReference>
<dbReference type="GO" id="GO:0016301">
    <property type="term" value="F:kinase activity"/>
    <property type="evidence" value="ECO:0007669"/>
    <property type="project" value="UniProtKB-KW"/>
</dbReference>
<keyword evidence="2" id="KW-0808">Transferase</keyword>
<dbReference type="CDD" id="cd13970">
    <property type="entry name" value="ABC1_ADCK3"/>
    <property type="match status" value="1"/>
</dbReference>
<evidence type="ECO:0000256" key="2">
    <source>
        <dbReference type="ARBA" id="ARBA00022679"/>
    </source>
</evidence>
<organism evidence="7 8">
    <name type="scientific">Litoreibacter ponti</name>
    <dbReference type="NCBI Taxonomy" id="1510457"/>
    <lineage>
        <taxon>Bacteria</taxon>
        <taxon>Pseudomonadati</taxon>
        <taxon>Pseudomonadota</taxon>
        <taxon>Alphaproteobacteria</taxon>
        <taxon>Rhodobacterales</taxon>
        <taxon>Roseobacteraceae</taxon>
        <taxon>Litoreibacter</taxon>
    </lineage>
</organism>
<dbReference type="PANTHER" id="PTHR43851">
    <property type="match status" value="1"/>
</dbReference>
<dbReference type="InterPro" id="IPR051409">
    <property type="entry name" value="Atypical_kinase_ADCK"/>
</dbReference>
<reference evidence="7 8" key="1">
    <citation type="submission" date="2018-04" db="EMBL/GenBank/DDBJ databases">
        <title>Genomic Encyclopedia of Archaeal and Bacterial Type Strains, Phase II (KMG-II): from individual species to whole genera.</title>
        <authorList>
            <person name="Goeker M."/>
        </authorList>
    </citation>
    <scope>NUCLEOTIDE SEQUENCE [LARGE SCALE GENOMIC DNA]</scope>
    <source>
        <strain evidence="7 8">DSM 100977</strain>
    </source>
</reference>
<comment type="similarity">
    <text evidence="1">Belongs to the protein kinase superfamily. ADCK protein kinase family.</text>
</comment>